<sequence length="154" mass="17438">MSADSTSTKEMREVIIKLGGGTFGRVLTSTSTNRQFFDAPRRVQMDSTSSRCSKRPIFHWWAQCCGLYIIDFNQFKCFHGREDEVPSLVDAVFSNDPYFPRSGVLLDHMLNAYEGEAQAIAETNEKGKIVSVAKEFARQLRMAMDSLKNLTKLL</sequence>
<gene>
    <name evidence="2" type="ORF">PGT21_017424</name>
</gene>
<dbReference type="InterPro" id="IPR022137">
    <property type="entry name" value="Znf_prot_DUF3669"/>
</dbReference>
<dbReference type="OrthoDB" id="2993351at2759"/>
<dbReference type="AlphaFoldDB" id="A0A5B0M3M6"/>
<reference evidence="2 3" key="1">
    <citation type="submission" date="2019-05" db="EMBL/GenBank/DDBJ databases">
        <title>Emergence of the Ug99 lineage of the wheat stem rust pathogen through somatic hybridization.</title>
        <authorList>
            <person name="Li F."/>
            <person name="Upadhyaya N.M."/>
            <person name="Sperschneider J."/>
            <person name="Matny O."/>
            <person name="Nguyen-Phuc H."/>
            <person name="Mago R."/>
            <person name="Raley C."/>
            <person name="Miller M.E."/>
            <person name="Silverstein K.A.T."/>
            <person name="Henningsen E."/>
            <person name="Hirsch C.D."/>
            <person name="Visser B."/>
            <person name="Pretorius Z.A."/>
            <person name="Steffenson B.J."/>
            <person name="Schwessinger B."/>
            <person name="Dodds P.N."/>
            <person name="Figueroa M."/>
        </authorList>
    </citation>
    <scope>NUCLEOTIDE SEQUENCE [LARGE SCALE GENOMIC DNA]</scope>
    <source>
        <strain evidence="2">21-0</strain>
    </source>
</reference>
<dbReference type="EMBL" id="VSWC01000171">
    <property type="protein sequence ID" value="KAA1070598.1"/>
    <property type="molecule type" value="Genomic_DNA"/>
</dbReference>
<organism evidence="2 3">
    <name type="scientific">Puccinia graminis f. sp. tritici</name>
    <dbReference type="NCBI Taxonomy" id="56615"/>
    <lineage>
        <taxon>Eukaryota</taxon>
        <taxon>Fungi</taxon>
        <taxon>Dikarya</taxon>
        <taxon>Basidiomycota</taxon>
        <taxon>Pucciniomycotina</taxon>
        <taxon>Pucciniomycetes</taxon>
        <taxon>Pucciniales</taxon>
        <taxon>Pucciniaceae</taxon>
        <taxon>Puccinia</taxon>
    </lineage>
</organism>
<name>A0A5B0M3M6_PUCGR</name>
<proteinExistence type="predicted"/>
<dbReference type="Pfam" id="PF12417">
    <property type="entry name" value="DUF3669"/>
    <property type="match status" value="1"/>
</dbReference>
<dbReference type="PANTHER" id="PTHR40780:SF2">
    <property type="entry name" value="DUF3669 DOMAIN-CONTAINING PROTEIN"/>
    <property type="match status" value="1"/>
</dbReference>
<evidence type="ECO:0000259" key="1">
    <source>
        <dbReference type="Pfam" id="PF12417"/>
    </source>
</evidence>
<evidence type="ECO:0000313" key="2">
    <source>
        <dbReference type="EMBL" id="KAA1070598.1"/>
    </source>
</evidence>
<dbReference type="PANTHER" id="PTHR40780">
    <property type="entry name" value="DUF3669 DOMAIN-CONTAINING PROTEIN"/>
    <property type="match status" value="1"/>
</dbReference>
<feature type="domain" description="DUF3669" evidence="1">
    <location>
        <begin position="67"/>
        <end position="102"/>
    </location>
</feature>
<accession>A0A5B0M3M6</accession>
<dbReference type="Proteomes" id="UP000324748">
    <property type="component" value="Unassembled WGS sequence"/>
</dbReference>
<evidence type="ECO:0000313" key="3">
    <source>
        <dbReference type="Proteomes" id="UP000324748"/>
    </source>
</evidence>
<comment type="caution">
    <text evidence="2">The sequence shown here is derived from an EMBL/GenBank/DDBJ whole genome shotgun (WGS) entry which is preliminary data.</text>
</comment>
<protein>
    <recommendedName>
        <fullName evidence="1">DUF3669 domain-containing protein</fullName>
    </recommendedName>
</protein>
<keyword evidence="3" id="KW-1185">Reference proteome</keyword>